<dbReference type="Proteomes" id="UP000828390">
    <property type="component" value="Unassembled WGS sequence"/>
</dbReference>
<dbReference type="AlphaFoldDB" id="A0A9D4F5D1"/>
<reference evidence="1" key="1">
    <citation type="journal article" date="2019" name="bioRxiv">
        <title>The Genome of the Zebra Mussel, Dreissena polymorpha: A Resource for Invasive Species Research.</title>
        <authorList>
            <person name="McCartney M.A."/>
            <person name="Auch B."/>
            <person name="Kono T."/>
            <person name="Mallez S."/>
            <person name="Zhang Y."/>
            <person name="Obille A."/>
            <person name="Becker A."/>
            <person name="Abrahante J.E."/>
            <person name="Garbe J."/>
            <person name="Badalamenti J.P."/>
            <person name="Herman A."/>
            <person name="Mangelson H."/>
            <person name="Liachko I."/>
            <person name="Sullivan S."/>
            <person name="Sone E.D."/>
            <person name="Koren S."/>
            <person name="Silverstein K.A.T."/>
            <person name="Beckman K.B."/>
            <person name="Gohl D.M."/>
        </authorList>
    </citation>
    <scope>NUCLEOTIDE SEQUENCE</scope>
    <source>
        <strain evidence="1">Duluth1</strain>
        <tissue evidence="1">Whole animal</tissue>
    </source>
</reference>
<keyword evidence="2" id="KW-1185">Reference proteome</keyword>
<gene>
    <name evidence="1" type="ORF">DPMN_168320</name>
</gene>
<name>A0A9D4F5D1_DREPO</name>
<organism evidence="1 2">
    <name type="scientific">Dreissena polymorpha</name>
    <name type="common">Zebra mussel</name>
    <name type="synonym">Mytilus polymorpha</name>
    <dbReference type="NCBI Taxonomy" id="45954"/>
    <lineage>
        <taxon>Eukaryota</taxon>
        <taxon>Metazoa</taxon>
        <taxon>Spiralia</taxon>
        <taxon>Lophotrochozoa</taxon>
        <taxon>Mollusca</taxon>
        <taxon>Bivalvia</taxon>
        <taxon>Autobranchia</taxon>
        <taxon>Heteroconchia</taxon>
        <taxon>Euheterodonta</taxon>
        <taxon>Imparidentia</taxon>
        <taxon>Neoheterodontei</taxon>
        <taxon>Myida</taxon>
        <taxon>Dreissenoidea</taxon>
        <taxon>Dreissenidae</taxon>
        <taxon>Dreissena</taxon>
    </lineage>
</organism>
<evidence type="ECO:0000313" key="1">
    <source>
        <dbReference type="EMBL" id="KAH3790125.1"/>
    </source>
</evidence>
<accession>A0A9D4F5D1</accession>
<protein>
    <submittedName>
        <fullName evidence="1">Uncharacterized protein</fullName>
    </submittedName>
</protein>
<proteinExistence type="predicted"/>
<evidence type="ECO:0000313" key="2">
    <source>
        <dbReference type="Proteomes" id="UP000828390"/>
    </source>
</evidence>
<sequence>MVLVGDDVQFLLLISGNGNIVAMETNGVPIGLLTLNATFDGANGTFVPVSPPVVNDLRFYVLTRFLPTEDNRKAERENTKGSSVGSMDFDDKCVYRVYAIDIQQQISDRIKVAWYYTFGGSETQRT</sequence>
<dbReference type="EMBL" id="JAIWYP010000008">
    <property type="protein sequence ID" value="KAH3790125.1"/>
    <property type="molecule type" value="Genomic_DNA"/>
</dbReference>
<reference evidence="1" key="2">
    <citation type="submission" date="2020-11" db="EMBL/GenBank/DDBJ databases">
        <authorList>
            <person name="McCartney M.A."/>
            <person name="Auch B."/>
            <person name="Kono T."/>
            <person name="Mallez S."/>
            <person name="Becker A."/>
            <person name="Gohl D.M."/>
            <person name="Silverstein K.A.T."/>
            <person name="Koren S."/>
            <person name="Bechman K.B."/>
            <person name="Herman A."/>
            <person name="Abrahante J.E."/>
            <person name="Garbe J."/>
        </authorList>
    </citation>
    <scope>NUCLEOTIDE SEQUENCE</scope>
    <source>
        <strain evidence="1">Duluth1</strain>
        <tissue evidence="1">Whole animal</tissue>
    </source>
</reference>
<comment type="caution">
    <text evidence="1">The sequence shown here is derived from an EMBL/GenBank/DDBJ whole genome shotgun (WGS) entry which is preliminary data.</text>
</comment>